<evidence type="ECO:0000256" key="6">
    <source>
        <dbReference type="SAM" id="MobiDB-lite"/>
    </source>
</evidence>
<dbReference type="PANTHER" id="PTHR36115">
    <property type="entry name" value="PROLINE-RICH ANTIGEN HOMOLOG-RELATED"/>
    <property type="match status" value="1"/>
</dbReference>
<evidence type="ECO:0000313" key="10">
    <source>
        <dbReference type="Proteomes" id="UP000013961"/>
    </source>
</evidence>
<feature type="compositionally biased region" description="Pro residues" evidence="6">
    <location>
        <begin position="13"/>
        <end position="31"/>
    </location>
</feature>
<dbReference type="KEGG" id="mabb:MASS_1194"/>
<evidence type="ECO:0000313" key="9">
    <source>
        <dbReference type="EMBL" id="AGM27796.1"/>
    </source>
</evidence>
<gene>
    <name evidence="9" type="ORF">MASS_1194</name>
</gene>
<evidence type="ECO:0000256" key="1">
    <source>
        <dbReference type="ARBA" id="ARBA00004651"/>
    </source>
</evidence>
<dbReference type="GO" id="GO:0005886">
    <property type="term" value="C:plasma membrane"/>
    <property type="evidence" value="ECO:0007669"/>
    <property type="project" value="UniProtKB-SubCell"/>
</dbReference>
<feature type="domain" description="RDD" evidence="8">
    <location>
        <begin position="44"/>
        <end position="192"/>
    </location>
</feature>
<reference evidence="9 10" key="1">
    <citation type="journal article" date="2013" name="Genome Announc.">
        <title>Complete Genome Sequence of Mycobacterium massiliense Clinical Strain Asan 50594, Belonging to the Type II Genotype.</title>
        <authorList>
            <person name="Kim B.J."/>
            <person name="Kim B.R."/>
            <person name="Hong S.H."/>
            <person name="Seok S.H."/>
            <person name="Kook Y.H."/>
            <person name="Kim B.J."/>
        </authorList>
    </citation>
    <scope>NUCLEOTIDE SEQUENCE [LARGE SCALE GENOMIC DNA]</scope>
    <source>
        <strain evidence="9 10">50594</strain>
    </source>
</reference>
<protein>
    <submittedName>
        <fullName evidence="9">Proline-rich antigen</fullName>
    </submittedName>
</protein>
<evidence type="ECO:0000256" key="2">
    <source>
        <dbReference type="ARBA" id="ARBA00022475"/>
    </source>
</evidence>
<accession>A0AB33A7Y7</accession>
<organism evidence="9 10">
    <name type="scientific">Mycobacteroides abscessus subsp. bolletii 50594</name>
    <dbReference type="NCBI Taxonomy" id="1303024"/>
    <lineage>
        <taxon>Bacteria</taxon>
        <taxon>Bacillati</taxon>
        <taxon>Actinomycetota</taxon>
        <taxon>Actinomycetes</taxon>
        <taxon>Mycobacteriales</taxon>
        <taxon>Mycobacteriaceae</taxon>
        <taxon>Mycobacteroides</taxon>
        <taxon>Mycobacteroides abscessus</taxon>
    </lineage>
</organism>
<dbReference type="Pfam" id="PF06271">
    <property type="entry name" value="RDD"/>
    <property type="match status" value="1"/>
</dbReference>
<feature type="region of interest" description="Disordered" evidence="6">
    <location>
        <begin position="1"/>
        <end position="31"/>
    </location>
</feature>
<evidence type="ECO:0000259" key="8">
    <source>
        <dbReference type="Pfam" id="PF06271"/>
    </source>
</evidence>
<dbReference type="EMBL" id="CP004374">
    <property type="protein sequence ID" value="AGM27796.1"/>
    <property type="molecule type" value="Genomic_DNA"/>
</dbReference>
<keyword evidence="3 7" id="KW-0812">Transmembrane</keyword>
<dbReference type="InterPro" id="IPR051791">
    <property type="entry name" value="Pra-immunoreactive"/>
</dbReference>
<keyword evidence="5 7" id="KW-0472">Membrane</keyword>
<evidence type="ECO:0000256" key="7">
    <source>
        <dbReference type="SAM" id="Phobius"/>
    </source>
</evidence>
<comment type="subcellular location">
    <subcellularLocation>
        <location evidence="1">Cell membrane</location>
        <topology evidence="1">Multi-pass membrane protein</topology>
    </subcellularLocation>
</comment>
<evidence type="ECO:0000256" key="5">
    <source>
        <dbReference type="ARBA" id="ARBA00023136"/>
    </source>
</evidence>
<evidence type="ECO:0000256" key="3">
    <source>
        <dbReference type="ARBA" id="ARBA00022692"/>
    </source>
</evidence>
<evidence type="ECO:0000256" key="4">
    <source>
        <dbReference type="ARBA" id="ARBA00022989"/>
    </source>
</evidence>
<dbReference type="Proteomes" id="UP000013961">
    <property type="component" value="Chromosome"/>
</dbReference>
<name>A0AB33A7Y7_9MYCO</name>
<dbReference type="InterPro" id="IPR010432">
    <property type="entry name" value="RDD"/>
</dbReference>
<dbReference type="AlphaFoldDB" id="A0AB33A7Y7"/>
<keyword evidence="2" id="KW-1003">Cell membrane</keyword>
<feature type="transmembrane region" description="Helical" evidence="7">
    <location>
        <begin position="105"/>
        <end position="123"/>
    </location>
</feature>
<keyword evidence="4 7" id="KW-1133">Transmembrane helix</keyword>
<dbReference type="PANTHER" id="PTHR36115:SF6">
    <property type="entry name" value="PROLINE-RICH ANTIGEN HOMOLOG"/>
    <property type="match status" value="1"/>
</dbReference>
<proteinExistence type="predicted"/>
<sequence>MSYETGGHIVTEVPPPPPQGPGGYPPPPPAAGAPALPGGNFEIWIRRVGAYIIDVIPVALLSGIGGGIAGGTATTADCVGDSFGDPMTGGMSYVSCQPEYTGVGWAAYILFSLAALAFAVWNWGLKQGTTGSSIGKGLLGIRVLGEATGQPIGFGMSVVRQIAHFLDAVICYIGFLLPLFTAKRQTIADMLVKTVVVPK</sequence>
<feature type="transmembrane region" description="Helical" evidence="7">
    <location>
        <begin position="162"/>
        <end position="180"/>
    </location>
</feature>